<organism evidence="2 3">
    <name type="scientific">Aquirufa salirivi</name>
    <dbReference type="NCBI Taxonomy" id="3104729"/>
    <lineage>
        <taxon>Bacteria</taxon>
        <taxon>Pseudomonadati</taxon>
        <taxon>Bacteroidota</taxon>
        <taxon>Cytophagia</taxon>
        <taxon>Cytophagales</taxon>
        <taxon>Flectobacillaceae</taxon>
        <taxon>Aquirufa</taxon>
    </lineage>
</organism>
<accession>A0ABW8RZQ5</accession>
<proteinExistence type="predicted"/>
<name>A0ABW8RZQ5_9BACT</name>
<evidence type="ECO:0000256" key="1">
    <source>
        <dbReference type="SAM" id="MobiDB-lite"/>
    </source>
</evidence>
<sequence length="108" mass="12086">DGRPNYRDKDSDGDWLGDSDERDTDNDGDRIPNYLDDDSDGDGIPDAWEGKDKCRECTNSNDDNDNGWDDRGEYKVVIDSDKDGSPDFLDLDSDNDCIRDGVEGGADW</sequence>
<feature type="compositionally biased region" description="Basic and acidic residues" evidence="1">
    <location>
        <begin position="1"/>
        <end position="12"/>
    </location>
</feature>
<comment type="caution">
    <text evidence="2">The sequence shown here is derived from an EMBL/GenBank/DDBJ whole genome shotgun (WGS) entry which is preliminary data.</text>
</comment>
<feature type="region of interest" description="Disordered" evidence="1">
    <location>
        <begin position="1"/>
        <end position="71"/>
    </location>
</feature>
<gene>
    <name evidence="2" type="ORF">U0R11_13590</name>
</gene>
<feature type="non-terminal residue" evidence="2">
    <location>
        <position position="1"/>
    </location>
</feature>
<keyword evidence="3" id="KW-1185">Reference proteome</keyword>
<evidence type="ECO:0008006" key="4">
    <source>
        <dbReference type="Google" id="ProtNLM"/>
    </source>
</evidence>
<dbReference type="EMBL" id="JBEWZH010000041">
    <property type="protein sequence ID" value="MFL0163425.1"/>
    <property type="molecule type" value="Genomic_DNA"/>
</dbReference>
<evidence type="ECO:0000313" key="2">
    <source>
        <dbReference type="EMBL" id="MFL0163425.1"/>
    </source>
</evidence>
<protein>
    <recommendedName>
        <fullName evidence="4">Thrombospondin</fullName>
    </recommendedName>
</protein>
<dbReference type="Proteomes" id="UP001623558">
    <property type="component" value="Unassembled WGS sequence"/>
</dbReference>
<reference evidence="2 3" key="1">
    <citation type="submission" date="2024-07" db="EMBL/GenBank/DDBJ databases">
        <authorList>
            <person name="Pitt A."/>
            <person name="Hahn M.W."/>
        </authorList>
    </citation>
    <scope>NUCLEOTIDE SEQUENCE [LARGE SCALE GENOMIC DNA]</scope>
    <source>
        <strain evidence="2 3">1-SAACH-A3</strain>
    </source>
</reference>
<feature type="compositionally biased region" description="Acidic residues" evidence="1">
    <location>
        <begin position="13"/>
        <end position="24"/>
    </location>
</feature>
<evidence type="ECO:0000313" key="3">
    <source>
        <dbReference type="Proteomes" id="UP001623558"/>
    </source>
</evidence>
<feature type="non-terminal residue" evidence="2">
    <location>
        <position position="108"/>
    </location>
</feature>